<evidence type="ECO:0000313" key="4">
    <source>
        <dbReference type="EMBL" id="AUW94309.1"/>
    </source>
</evidence>
<dbReference type="InterPro" id="IPR012737">
    <property type="entry name" value="DhaK_L_YcgS"/>
</dbReference>
<keyword evidence="5" id="KW-1185">Reference proteome</keyword>
<gene>
    <name evidence="4" type="ORF">BXT84_10475</name>
</gene>
<feature type="domain" description="DhaL" evidence="3">
    <location>
        <begin position="4"/>
        <end position="201"/>
    </location>
</feature>
<dbReference type="InterPro" id="IPR050861">
    <property type="entry name" value="Dihydroxyacetone_Kinase"/>
</dbReference>
<dbReference type="PANTHER" id="PTHR28629">
    <property type="entry name" value="TRIOKINASE/FMN CYCLASE"/>
    <property type="match status" value="1"/>
</dbReference>
<dbReference type="EMBL" id="CP019454">
    <property type="protein sequence ID" value="AUW94309.1"/>
    <property type="molecule type" value="Genomic_DNA"/>
</dbReference>
<dbReference type="SMART" id="SM01120">
    <property type="entry name" value="Dak2"/>
    <property type="match status" value="1"/>
</dbReference>
<dbReference type="NCBIfam" id="TIGR02365">
    <property type="entry name" value="dha_L_ycgS"/>
    <property type="match status" value="1"/>
</dbReference>
<dbReference type="InterPro" id="IPR004007">
    <property type="entry name" value="DhaL_dom"/>
</dbReference>
<protein>
    <submittedName>
        <fullName evidence="4">Dihydroxyacetone kinase subunit L</fullName>
    </submittedName>
</protein>
<keyword evidence="1" id="KW-0808">Transferase</keyword>
<name>A0ABM6RS95_9FIRM</name>
<reference evidence="4 5" key="1">
    <citation type="journal article" date="2019" name="Sci. Rep.">
        <title>Sulfobacillus thermotolerans: new insights into resistance and metabolic capacities of acidophilic chemolithotrophs.</title>
        <authorList>
            <person name="Panyushkina A.E."/>
            <person name="Babenko V.V."/>
            <person name="Nikitina A.S."/>
            <person name="Selezneva O.V."/>
            <person name="Tsaplina I.A."/>
            <person name="Letarova M.A."/>
            <person name="Kostryukova E.S."/>
            <person name="Letarov A.V."/>
        </authorList>
    </citation>
    <scope>NUCLEOTIDE SEQUENCE [LARGE SCALE GENOMIC DNA]</scope>
    <source>
        <strain evidence="4 5">Kr1</strain>
    </source>
</reference>
<evidence type="ECO:0000313" key="5">
    <source>
        <dbReference type="Proteomes" id="UP000325292"/>
    </source>
</evidence>
<dbReference type="InterPro" id="IPR036117">
    <property type="entry name" value="DhaL_dom_sf"/>
</dbReference>
<organism evidence="4 5">
    <name type="scientific">Sulfobacillus thermotolerans</name>
    <dbReference type="NCBI Taxonomy" id="338644"/>
    <lineage>
        <taxon>Bacteria</taxon>
        <taxon>Bacillati</taxon>
        <taxon>Bacillota</taxon>
        <taxon>Clostridia</taxon>
        <taxon>Eubacteriales</taxon>
        <taxon>Clostridiales Family XVII. Incertae Sedis</taxon>
        <taxon>Sulfobacillus</taxon>
    </lineage>
</organism>
<evidence type="ECO:0000256" key="1">
    <source>
        <dbReference type="ARBA" id="ARBA00022679"/>
    </source>
</evidence>
<dbReference type="Gene3D" id="1.25.40.340">
    <property type="match status" value="1"/>
</dbReference>
<dbReference type="GO" id="GO:0016301">
    <property type="term" value="F:kinase activity"/>
    <property type="evidence" value="ECO:0007669"/>
    <property type="project" value="UniProtKB-KW"/>
</dbReference>
<evidence type="ECO:0000259" key="3">
    <source>
        <dbReference type="PROSITE" id="PS51480"/>
    </source>
</evidence>
<dbReference type="PANTHER" id="PTHR28629:SF4">
    <property type="entry name" value="TRIOKINASE_FMN CYCLASE"/>
    <property type="match status" value="1"/>
</dbReference>
<dbReference type="Pfam" id="PF02734">
    <property type="entry name" value="Dak2"/>
    <property type="match status" value="1"/>
</dbReference>
<evidence type="ECO:0000256" key="2">
    <source>
        <dbReference type="ARBA" id="ARBA00022777"/>
    </source>
</evidence>
<dbReference type="Proteomes" id="UP000325292">
    <property type="component" value="Chromosome"/>
</dbReference>
<sequence length="207" mass="21731">MTNTQFQQLWVCFGQAVSKHKDELNQLDAAIGDADHGTNLDRGLQQVLEKMQAASPATLQATCKLVAMTLLSTVGGASGALWGSGLLAAAKVFPDTDTCDDKTLTQAIQAFVDSIEQRGKAVVGDKTMLDVFVPALSSLAQDAEPITVVVPEIAAHAKEWAEATASLQAKKGRAAYLGPRSVGHIDPGATSSALWWQCLGRIIGGSV</sequence>
<proteinExistence type="predicted"/>
<keyword evidence="2 4" id="KW-0418">Kinase</keyword>
<dbReference type="SUPFAM" id="SSF101473">
    <property type="entry name" value="DhaL-like"/>
    <property type="match status" value="1"/>
</dbReference>
<dbReference type="PROSITE" id="PS51480">
    <property type="entry name" value="DHAL"/>
    <property type="match status" value="1"/>
</dbReference>
<accession>A0ABM6RS95</accession>